<evidence type="ECO:0000259" key="23">
    <source>
        <dbReference type="Pfam" id="PF02875"/>
    </source>
</evidence>
<feature type="binding site" evidence="20">
    <location>
        <begin position="153"/>
        <end position="154"/>
    </location>
    <ligand>
        <name>UDP-N-acetyl-alpha-D-muramoyl-L-alanyl-D-glutamate</name>
        <dbReference type="ChEBI" id="CHEBI:83900"/>
    </ligand>
</feature>
<dbReference type="FunFam" id="3.90.190.20:FF:000006">
    <property type="entry name" value="UDP-N-acetylmuramoyl-L-alanyl-D-glutamate--2,6-diaminopimelate ligase"/>
    <property type="match status" value="1"/>
</dbReference>
<feature type="binding site" evidence="20">
    <location>
        <position position="152"/>
    </location>
    <ligand>
        <name>UDP-N-acetyl-alpha-D-muramoyl-L-alanyl-D-glutamate</name>
        <dbReference type="ChEBI" id="CHEBI:83900"/>
    </ligand>
</feature>
<dbReference type="NCBIfam" id="TIGR01085">
    <property type="entry name" value="murE"/>
    <property type="match status" value="1"/>
</dbReference>
<dbReference type="HAMAP" id="MF_00208">
    <property type="entry name" value="MurE"/>
    <property type="match status" value="1"/>
</dbReference>
<dbReference type="UniPathway" id="UPA00219"/>
<accession>D7UXP7</accession>
<gene>
    <name evidence="20 25" type="primary">murE</name>
    <name evidence="25" type="ORF">HMPREF0556_11008</name>
</gene>
<comment type="catalytic activity">
    <reaction evidence="13 20">
        <text>UDP-N-acetyl-alpha-D-muramoyl-L-alanyl-D-glutamate + meso-2,6-diaminopimelate + ATP = UDP-N-acetyl-alpha-D-muramoyl-L-alanyl-gamma-D-glutamyl-meso-2,6-diaminopimelate + ADP + phosphate + H(+)</text>
        <dbReference type="Rhea" id="RHEA:23676"/>
        <dbReference type="ChEBI" id="CHEBI:15378"/>
        <dbReference type="ChEBI" id="CHEBI:30616"/>
        <dbReference type="ChEBI" id="CHEBI:43474"/>
        <dbReference type="ChEBI" id="CHEBI:57791"/>
        <dbReference type="ChEBI" id="CHEBI:83900"/>
        <dbReference type="ChEBI" id="CHEBI:83905"/>
        <dbReference type="ChEBI" id="CHEBI:456216"/>
        <dbReference type="EC" id="6.3.2.13"/>
    </reaction>
</comment>
<evidence type="ECO:0000256" key="11">
    <source>
        <dbReference type="ARBA" id="ARBA00023306"/>
    </source>
</evidence>
<comment type="subcellular location">
    <subcellularLocation>
        <location evidence="20 21">Cytoplasm</location>
    </subcellularLocation>
</comment>
<feature type="binding site" evidence="20">
    <location>
        <position position="461"/>
    </location>
    <ligand>
        <name>meso-2,6-diaminopimelate</name>
        <dbReference type="ChEBI" id="CHEBI:57791"/>
    </ligand>
</feature>
<feature type="binding site" evidence="20">
    <location>
        <position position="33"/>
    </location>
    <ligand>
        <name>UDP-N-acetyl-alpha-D-muramoyl-L-alanyl-D-glutamate</name>
        <dbReference type="ChEBI" id="CHEBI:83900"/>
    </ligand>
</feature>
<evidence type="ECO:0000313" key="25">
    <source>
        <dbReference type="EMBL" id="EFI84455.1"/>
    </source>
</evidence>
<comment type="PTM">
    <text evidence="20">Carboxylation is probably crucial for Mg(2+) binding and, consequently, for the gamma-phosphate positioning of ATP.</text>
</comment>
<evidence type="ECO:0000256" key="9">
    <source>
        <dbReference type="ARBA" id="ARBA00022960"/>
    </source>
</evidence>
<dbReference type="EMBL" id="ACCR02000003">
    <property type="protein sequence ID" value="EFI84455.1"/>
    <property type="molecule type" value="Genomic_DNA"/>
</dbReference>
<dbReference type="GO" id="GO:0008765">
    <property type="term" value="F:UDP-N-acetylmuramoylalanyl-D-glutamate-2,6-diaminopimelate ligase activity"/>
    <property type="evidence" value="ECO:0007669"/>
    <property type="project" value="UniProtKB-UniRule"/>
</dbReference>
<keyword evidence="26" id="KW-1185">Reference proteome</keyword>
<evidence type="ECO:0000313" key="26">
    <source>
        <dbReference type="Proteomes" id="UP000010119"/>
    </source>
</evidence>
<dbReference type="GO" id="GO:0005737">
    <property type="term" value="C:cytoplasm"/>
    <property type="evidence" value="ECO:0007669"/>
    <property type="project" value="UniProtKB-SubCell"/>
</dbReference>
<evidence type="ECO:0000256" key="3">
    <source>
        <dbReference type="ARBA" id="ARBA00022490"/>
    </source>
</evidence>
<dbReference type="PANTHER" id="PTHR23135">
    <property type="entry name" value="MUR LIGASE FAMILY MEMBER"/>
    <property type="match status" value="1"/>
</dbReference>
<evidence type="ECO:0000256" key="19">
    <source>
        <dbReference type="ARBA" id="ARBA00081560"/>
    </source>
</evidence>
<dbReference type="Pfam" id="PF02875">
    <property type="entry name" value="Mur_ligase_C"/>
    <property type="match status" value="1"/>
</dbReference>
<keyword evidence="11 20" id="KW-0131">Cell cycle</keyword>
<keyword evidence="6 20" id="KW-0547">Nucleotide-binding</keyword>
<dbReference type="Pfam" id="PF08245">
    <property type="entry name" value="Mur_ligase_M"/>
    <property type="match status" value="1"/>
</dbReference>
<evidence type="ECO:0000256" key="13">
    <source>
        <dbReference type="ARBA" id="ARBA00050251"/>
    </source>
</evidence>
<evidence type="ECO:0000256" key="12">
    <source>
        <dbReference type="ARBA" id="ARBA00023316"/>
    </source>
</evidence>
<evidence type="ECO:0000256" key="4">
    <source>
        <dbReference type="ARBA" id="ARBA00022598"/>
    </source>
</evidence>
<feature type="domain" description="Mur ligase C-terminal" evidence="23">
    <location>
        <begin position="337"/>
        <end position="463"/>
    </location>
</feature>
<keyword evidence="12 20" id="KW-0961">Cell wall biogenesis/degradation</keyword>
<comment type="caution">
    <text evidence="20">Lacks conserved residue(s) required for the propagation of feature annotation.</text>
</comment>
<proteinExistence type="inferred from homology"/>
<feature type="modified residue" description="N6-carboxylysine" evidence="20">
    <location>
        <position position="220"/>
    </location>
</feature>
<dbReference type="InterPro" id="IPR036565">
    <property type="entry name" value="Mur-like_cat_sf"/>
</dbReference>
<comment type="similarity">
    <text evidence="2 20">Belongs to the MurCDEF family. MurE subfamily.</text>
</comment>
<name>D7UXP7_LISGR</name>
<dbReference type="PROSITE" id="PS01011">
    <property type="entry name" value="FOLYLPOLYGLU_SYNT_1"/>
    <property type="match status" value="1"/>
</dbReference>
<dbReference type="InterPro" id="IPR018109">
    <property type="entry name" value="Folylpolyglutamate_synth_CS"/>
</dbReference>
<feature type="binding site" evidence="20">
    <location>
        <position position="180"/>
    </location>
    <ligand>
        <name>UDP-N-acetyl-alpha-D-muramoyl-L-alanyl-D-glutamate</name>
        <dbReference type="ChEBI" id="CHEBI:83900"/>
    </ligand>
</feature>
<keyword evidence="3 20" id="KW-0963">Cytoplasm</keyword>
<feature type="binding site" evidence="20">
    <location>
        <begin position="111"/>
        <end position="117"/>
    </location>
    <ligand>
        <name>ATP</name>
        <dbReference type="ChEBI" id="CHEBI:30616"/>
    </ligand>
</feature>
<dbReference type="GO" id="GO:0009252">
    <property type="term" value="P:peptidoglycan biosynthetic process"/>
    <property type="evidence" value="ECO:0007669"/>
    <property type="project" value="UniProtKB-UniRule"/>
</dbReference>
<dbReference type="SUPFAM" id="SSF63418">
    <property type="entry name" value="MurE/MurF N-terminal domain"/>
    <property type="match status" value="1"/>
</dbReference>
<dbReference type="PANTHER" id="PTHR23135:SF4">
    <property type="entry name" value="UDP-N-ACETYLMURAMOYL-L-ALANYL-D-GLUTAMATE--2,6-DIAMINOPIMELATE LIGASE MURE HOMOLOG, CHLOROPLASTIC"/>
    <property type="match status" value="1"/>
</dbReference>
<evidence type="ECO:0000256" key="21">
    <source>
        <dbReference type="RuleBase" id="RU004135"/>
    </source>
</evidence>
<feature type="short sequence motif" description="Meso-diaminopimelate recognition motif" evidence="20">
    <location>
        <begin position="410"/>
        <end position="413"/>
    </location>
</feature>
<keyword evidence="7 20" id="KW-0067">ATP-binding</keyword>
<evidence type="ECO:0000256" key="6">
    <source>
        <dbReference type="ARBA" id="ARBA00022741"/>
    </source>
</evidence>
<keyword evidence="9 20" id="KW-0133">Cell shape</keyword>
<dbReference type="GO" id="GO:0051301">
    <property type="term" value="P:cell division"/>
    <property type="evidence" value="ECO:0007669"/>
    <property type="project" value="UniProtKB-KW"/>
</dbReference>
<evidence type="ECO:0000259" key="22">
    <source>
        <dbReference type="Pfam" id="PF01225"/>
    </source>
</evidence>
<keyword evidence="8 20" id="KW-0460">Magnesium</keyword>
<dbReference type="InterPro" id="IPR013221">
    <property type="entry name" value="Mur_ligase_cen"/>
</dbReference>
<dbReference type="eggNOG" id="COG0769">
    <property type="taxonomic scope" value="Bacteria"/>
</dbReference>
<evidence type="ECO:0000256" key="16">
    <source>
        <dbReference type="ARBA" id="ARBA00072883"/>
    </source>
</evidence>
<comment type="pathway">
    <text evidence="1 20 21">Cell wall biogenesis; peptidoglycan biosynthesis.</text>
</comment>
<dbReference type="STRING" id="525367.HMPREF0556_11008"/>
<feature type="binding site" evidence="20">
    <location>
        <position position="188"/>
    </location>
    <ligand>
        <name>UDP-N-acetyl-alpha-D-muramoyl-L-alanyl-D-glutamate</name>
        <dbReference type="ChEBI" id="CHEBI:83900"/>
    </ligand>
</feature>
<dbReference type="Proteomes" id="UP000010119">
    <property type="component" value="Unassembled WGS sequence"/>
</dbReference>
<keyword evidence="5 20" id="KW-0132">Cell division</keyword>
<protein>
    <recommendedName>
        <fullName evidence="16 20">UDP-N-acetylmuramoyl-L-alanyl-D-glutamate--2,6-diaminopimelate ligase</fullName>
        <ecNumber evidence="15 20">6.3.2.13</ecNumber>
    </recommendedName>
    <alternativeName>
        <fullName evidence="17 20">Meso-A2pm-adding enzyme</fullName>
    </alternativeName>
    <alternativeName>
        <fullName evidence="18 20">Meso-diaminopimelate-adding enzyme</fullName>
    </alternativeName>
    <alternativeName>
        <fullName evidence="19 20">UDP-MurNAc-L-Ala-D-Glu:meso-diaminopimelate ligase</fullName>
    </alternativeName>
    <alternativeName>
        <fullName evidence="20">UDP-MurNAc-tripeptide synthetase</fullName>
    </alternativeName>
    <alternativeName>
        <fullName evidence="20">UDP-N-acetylmuramyl-tripeptide synthetase</fullName>
    </alternativeName>
</protein>
<feature type="binding site" evidence="20">
    <location>
        <position position="186"/>
    </location>
    <ligand>
        <name>UDP-N-acetyl-alpha-D-muramoyl-L-alanyl-D-glutamate</name>
        <dbReference type="ChEBI" id="CHEBI:83900"/>
    </ligand>
</feature>
<dbReference type="Gene3D" id="3.40.1390.10">
    <property type="entry name" value="MurE/MurF, N-terminal domain"/>
    <property type="match status" value="1"/>
</dbReference>
<feature type="binding site" evidence="20">
    <location>
        <begin position="410"/>
        <end position="413"/>
    </location>
    <ligand>
        <name>meso-2,6-diaminopimelate</name>
        <dbReference type="ChEBI" id="CHEBI:57791"/>
    </ligand>
</feature>
<evidence type="ECO:0000259" key="24">
    <source>
        <dbReference type="Pfam" id="PF08245"/>
    </source>
</evidence>
<evidence type="ECO:0000256" key="18">
    <source>
        <dbReference type="ARBA" id="ARBA00076158"/>
    </source>
</evidence>
<evidence type="ECO:0000256" key="1">
    <source>
        <dbReference type="ARBA" id="ARBA00004752"/>
    </source>
</evidence>
<comment type="cofactor">
    <cofactor evidence="20">
        <name>Mg(2+)</name>
        <dbReference type="ChEBI" id="CHEBI:18420"/>
    </cofactor>
</comment>
<keyword evidence="4 20" id="KW-0436">Ligase</keyword>
<dbReference type="GO" id="GO:0000287">
    <property type="term" value="F:magnesium ion binding"/>
    <property type="evidence" value="ECO:0007669"/>
    <property type="project" value="UniProtKB-UniRule"/>
</dbReference>
<dbReference type="NCBIfam" id="NF001126">
    <property type="entry name" value="PRK00139.1-4"/>
    <property type="match status" value="1"/>
</dbReference>
<dbReference type="SUPFAM" id="SSF53244">
    <property type="entry name" value="MurD-like peptide ligases, peptide-binding domain"/>
    <property type="match status" value="1"/>
</dbReference>
<evidence type="ECO:0000256" key="8">
    <source>
        <dbReference type="ARBA" id="ARBA00022842"/>
    </source>
</evidence>
<feature type="domain" description="Mur ligase N-terminal catalytic" evidence="22">
    <location>
        <begin position="25"/>
        <end position="96"/>
    </location>
</feature>
<dbReference type="NCBIfam" id="NF001124">
    <property type="entry name" value="PRK00139.1-2"/>
    <property type="match status" value="1"/>
</dbReference>
<dbReference type="GO" id="GO:0005524">
    <property type="term" value="F:ATP binding"/>
    <property type="evidence" value="ECO:0007669"/>
    <property type="project" value="UniProtKB-UniRule"/>
</dbReference>
<evidence type="ECO:0000256" key="10">
    <source>
        <dbReference type="ARBA" id="ARBA00022984"/>
    </source>
</evidence>
<evidence type="ECO:0000256" key="7">
    <source>
        <dbReference type="ARBA" id="ARBA00022840"/>
    </source>
</evidence>
<dbReference type="HOGENOM" id="CLU_022291_4_1_9"/>
<dbReference type="InterPro" id="IPR000713">
    <property type="entry name" value="Mur_ligase_N"/>
</dbReference>
<dbReference type="InterPro" id="IPR004101">
    <property type="entry name" value="Mur_ligase_C"/>
</dbReference>
<feature type="binding site" evidence="20">
    <location>
        <position position="465"/>
    </location>
    <ligand>
        <name>meso-2,6-diaminopimelate</name>
        <dbReference type="ChEBI" id="CHEBI:57791"/>
    </ligand>
</feature>
<dbReference type="SUPFAM" id="SSF53623">
    <property type="entry name" value="MurD-like peptide ligases, catalytic domain"/>
    <property type="match status" value="1"/>
</dbReference>
<dbReference type="GO" id="GO:0071555">
    <property type="term" value="P:cell wall organization"/>
    <property type="evidence" value="ECO:0007669"/>
    <property type="project" value="UniProtKB-KW"/>
</dbReference>
<dbReference type="Pfam" id="PF01225">
    <property type="entry name" value="Mur_ligase"/>
    <property type="match status" value="1"/>
</dbReference>
<dbReference type="GO" id="GO:0008360">
    <property type="term" value="P:regulation of cell shape"/>
    <property type="evidence" value="ECO:0007669"/>
    <property type="project" value="UniProtKB-KW"/>
</dbReference>
<evidence type="ECO:0000256" key="15">
    <source>
        <dbReference type="ARBA" id="ARBA00066633"/>
    </source>
</evidence>
<evidence type="ECO:0000256" key="2">
    <source>
        <dbReference type="ARBA" id="ARBA00005898"/>
    </source>
</evidence>
<comment type="function">
    <text evidence="14 20">Catalyzes the addition of meso-diaminopimelic acid to the nucleotide precursor UDP-N-acetylmuramoyl-L-alanyl-D-glutamate (UMAG) in the biosynthesis of bacterial cell-wall peptidoglycan.</text>
</comment>
<dbReference type="InterPro" id="IPR035911">
    <property type="entry name" value="MurE/MurF_N"/>
</dbReference>
<comment type="caution">
    <text evidence="25">The sequence shown here is derived from an EMBL/GenBank/DDBJ whole genome shotgun (WGS) entry which is preliminary data.</text>
</comment>
<evidence type="ECO:0000256" key="20">
    <source>
        <dbReference type="HAMAP-Rule" id="MF_00208"/>
    </source>
</evidence>
<organism evidence="25 26">
    <name type="scientific">Listeria grayi DSM 20601</name>
    <dbReference type="NCBI Taxonomy" id="525367"/>
    <lineage>
        <taxon>Bacteria</taxon>
        <taxon>Bacillati</taxon>
        <taxon>Bacillota</taxon>
        <taxon>Bacilli</taxon>
        <taxon>Bacillales</taxon>
        <taxon>Listeriaceae</taxon>
        <taxon>Listeria</taxon>
    </lineage>
</organism>
<evidence type="ECO:0000256" key="17">
    <source>
        <dbReference type="ARBA" id="ARBA00075482"/>
    </source>
</evidence>
<sequence>MEVLKLQTLLTSIPAYRTSQDLSGEITNIEQDSRKVVSGTLFICIDGEIVDGHQFAKQAEANGATAILAEKEIDVSIPVVYVKDSKRAMAILADRFYGSPSQKMKMIGVTGTNGKTTVTHLVEQIVRDAGSETGLIGTMYRKIGREILETKNTTPDSLTLQRTYHEMLAADVQTVAMEVSSHALVQGRTYGTDFDIAVFTNLSQDHLDYHKTMEEYAYAKSLLFAQLGNSYDSEKPKYAIINQDDPVSQRMKTATAAPVITYGIDKAADFGATDVMVTSSGTTFKLHTPDGDFDVRIKMIGKFSIYNCLAALATSYALEIPIHQAITSLEKVQGVAGRFEIVDAGQDFTVIVDYAHTPDGLLNVLETIEEFKRSRVFAIVGCGGDRDKGKRPQMAKIAIDYATDPVFTSDNPRSEDPEAIIQDMLAGLPANAVYQVRTDRKEAITYAVNEAQAGDVILIAGKGHETYQIIGDQVLDFDDRAVAREAIEKKERLA</sequence>
<dbReference type="InterPro" id="IPR036615">
    <property type="entry name" value="Mur_ligase_C_dom_sf"/>
</dbReference>
<keyword evidence="10 20" id="KW-0573">Peptidoglycan synthesis</keyword>
<dbReference type="EC" id="6.3.2.13" evidence="15 20"/>
<dbReference type="AlphaFoldDB" id="D7UXP7"/>
<dbReference type="FunFam" id="3.40.1390.10:FF:000005">
    <property type="entry name" value="UDP-N-acetylmuramoyl-L-alanyl-D-glutamate--2,6-diaminopimelate ligase"/>
    <property type="match status" value="1"/>
</dbReference>
<dbReference type="Gene3D" id="3.40.1190.10">
    <property type="entry name" value="Mur-like, catalytic domain"/>
    <property type="match status" value="1"/>
</dbReference>
<reference evidence="25" key="1">
    <citation type="submission" date="2010-06" db="EMBL/GenBank/DDBJ databases">
        <authorList>
            <person name="Muzny D."/>
            <person name="Qin X."/>
            <person name="Buhay C."/>
            <person name="Dugan-Rocha S."/>
            <person name="Ding Y."/>
            <person name="Chen G."/>
            <person name="Hawes A."/>
            <person name="Holder M."/>
            <person name="Jhangiani S."/>
            <person name="Johnson A."/>
            <person name="Khan Z."/>
            <person name="Li Z."/>
            <person name="Liu W."/>
            <person name="Liu X."/>
            <person name="Perez L."/>
            <person name="Shen H."/>
            <person name="Wang Q."/>
            <person name="Watt J."/>
            <person name="Xi L."/>
            <person name="Xin Y."/>
            <person name="Zhou J."/>
            <person name="Deng J."/>
            <person name="Jiang H."/>
            <person name="Liu Y."/>
            <person name="Qu J."/>
            <person name="Song X.-Z."/>
            <person name="Zhang L."/>
            <person name="Villasana D."/>
            <person name="Johnson A."/>
            <person name="Liu J."/>
            <person name="Liyanage D."/>
            <person name="Lorensuhewa L."/>
            <person name="Robinson T."/>
            <person name="Song A."/>
            <person name="Song B.-B."/>
            <person name="Dinh H."/>
            <person name="Thornton R."/>
            <person name="Coyle M."/>
            <person name="Francisco L."/>
            <person name="Jackson L."/>
            <person name="Javaid M."/>
            <person name="Korchina V."/>
            <person name="Kovar C."/>
            <person name="Mata R."/>
            <person name="Mathew T."/>
            <person name="Ngo R."/>
            <person name="Nguyen L."/>
            <person name="Nguyen N."/>
            <person name="Okwuonu G."/>
            <person name="Ongeri F."/>
            <person name="Pham C."/>
            <person name="Simmons D."/>
            <person name="Wilczek-Boney K."/>
            <person name="Hale W."/>
            <person name="Jakkamsetti A."/>
            <person name="Pham P."/>
            <person name="Ruth R."/>
            <person name="San Lucas F."/>
            <person name="Warren J."/>
            <person name="Zhang J."/>
            <person name="Zhao Z."/>
            <person name="Zhou C."/>
            <person name="Zhu D."/>
            <person name="Lee S."/>
            <person name="Bess C."/>
            <person name="Blankenburg K."/>
            <person name="Forbes L."/>
            <person name="Fu Q."/>
            <person name="Gubbala S."/>
            <person name="Hirani K."/>
            <person name="Jayaseelan J.C."/>
            <person name="Lara F."/>
            <person name="Munidasa M."/>
            <person name="Palculict T."/>
            <person name="Patil S."/>
            <person name="Pu L.-L."/>
            <person name="Saada N."/>
            <person name="Tang L."/>
            <person name="Weissenberger G."/>
            <person name="Zhu Y."/>
            <person name="Hemphill L."/>
            <person name="Shang Y."/>
            <person name="Youmans B."/>
            <person name="Ayvaz T."/>
            <person name="Ross M."/>
            <person name="Santibanez J."/>
            <person name="Aqrawi P."/>
            <person name="Gross S."/>
            <person name="Joshi V."/>
            <person name="Fowler G."/>
            <person name="Nazareth L."/>
            <person name="Reid J."/>
            <person name="Worley K."/>
            <person name="Petrosino J."/>
            <person name="Highlander S."/>
            <person name="Gibbs R."/>
        </authorList>
    </citation>
    <scope>NUCLEOTIDE SEQUENCE [LARGE SCALE GENOMIC DNA]</scope>
    <source>
        <strain evidence="25">DSM 20601</strain>
    </source>
</reference>
<feature type="domain" description="Mur ligase central" evidence="24">
    <location>
        <begin position="109"/>
        <end position="314"/>
    </location>
</feature>
<dbReference type="Gene3D" id="3.90.190.20">
    <property type="entry name" value="Mur ligase, C-terminal domain"/>
    <property type="match status" value="1"/>
</dbReference>
<evidence type="ECO:0000256" key="14">
    <source>
        <dbReference type="ARBA" id="ARBA00056782"/>
    </source>
</evidence>
<dbReference type="GO" id="GO:0004326">
    <property type="term" value="F:tetrahydrofolylpolyglutamate synthase activity"/>
    <property type="evidence" value="ECO:0007669"/>
    <property type="project" value="InterPro"/>
</dbReference>
<evidence type="ECO:0000256" key="5">
    <source>
        <dbReference type="ARBA" id="ARBA00022618"/>
    </source>
</evidence>
<feature type="binding site" evidence="20">
    <location>
        <position position="386"/>
    </location>
    <ligand>
        <name>meso-2,6-diaminopimelate</name>
        <dbReference type="ChEBI" id="CHEBI:57791"/>
    </ligand>
</feature>
<dbReference type="InterPro" id="IPR005761">
    <property type="entry name" value="UDP-N-AcMur-Glu-dNH2Pim_ligase"/>
</dbReference>